<accession>D4F927</accession>
<dbReference type="EMBL" id="ADGK01000268">
    <property type="protein sequence ID" value="EFE21784.1"/>
    <property type="molecule type" value="Genomic_DNA"/>
</dbReference>
<sequence length="87" mass="9561">MAVAAGPVVEGFNVIEDIRPSQFPGWINTFSDALFLQRTEGHMIFFKLNSKPESTIKNSIEKTVLPVANSGQTVPETKTKKPAVMRA</sequence>
<dbReference type="AlphaFoldDB" id="D4F927"/>
<dbReference type="Proteomes" id="UP000003692">
    <property type="component" value="Unassembled WGS sequence"/>
</dbReference>
<comment type="caution">
    <text evidence="1">The sequence shown here is derived from an EMBL/GenBank/DDBJ whole genome shotgun (WGS) entry which is preliminary data.</text>
</comment>
<dbReference type="HOGENOM" id="CLU_2478418_0_0_6"/>
<organism evidence="1 2">
    <name type="scientific">Edwardsiella tarda ATCC 23685</name>
    <dbReference type="NCBI Taxonomy" id="500638"/>
    <lineage>
        <taxon>Bacteria</taxon>
        <taxon>Pseudomonadati</taxon>
        <taxon>Pseudomonadota</taxon>
        <taxon>Gammaproteobacteria</taxon>
        <taxon>Enterobacterales</taxon>
        <taxon>Hafniaceae</taxon>
        <taxon>Edwardsiella</taxon>
    </lineage>
</organism>
<name>D4F927_EDWTA</name>
<evidence type="ECO:0000313" key="1">
    <source>
        <dbReference type="EMBL" id="EFE21784.1"/>
    </source>
</evidence>
<reference evidence="1 2" key="1">
    <citation type="submission" date="2010-02" db="EMBL/GenBank/DDBJ databases">
        <authorList>
            <person name="Weinstock G."/>
            <person name="Sodergren E."/>
            <person name="Clifton S."/>
            <person name="Fulton L."/>
            <person name="Fulton B."/>
            <person name="Courtney L."/>
            <person name="Fronick C."/>
            <person name="Harrison M."/>
            <person name="Strong C."/>
            <person name="Farmer C."/>
            <person name="Delahaunty K."/>
            <person name="Markovic C."/>
            <person name="Hall O."/>
            <person name="Minx P."/>
            <person name="Tomlinson C."/>
            <person name="Mitreva M."/>
            <person name="Nelson J."/>
            <person name="Hou S."/>
            <person name="Wollam A."/>
            <person name="Pepin K.H."/>
            <person name="Johnson M."/>
            <person name="Bhonagiri V."/>
            <person name="Zhang X."/>
            <person name="Suruliraj S."/>
            <person name="Warren W."/>
            <person name="Chinwalla A."/>
            <person name="Mardis E.R."/>
            <person name="Wilson R.K."/>
        </authorList>
    </citation>
    <scope>NUCLEOTIDE SEQUENCE [LARGE SCALE GENOMIC DNA]</scope>
    <source>
        <strain evidence="1 2">ATCC 23685</strain>
    </source>
</reference>
<protein>
    <submittedName>
        <fullName evidence="1">Uncharacterized protein</fullName>
    </submittedName>
</protein>
<evidence type="ECO:0000313" key="2">
    <source>
        <dbReference type="Proteomes" id="UP000003692"/>
    </source>
</evidence>
<proteinExistence type="predicted"/>
<gene>
    <name evidence="1" type="ORF">EDWATA_03282</name>
</gene>